<evidence type="ECO:0000313" key="3">
    <source>
        <dbReference type="Proteomes" id="UP000245119"/>
    </source>
</evidence>
<dbReference type="AlphaFoldDB" id="A0A2T7P1G6"/>
<proteinExistence type="predicted"/>
<feature type="region of interest" description="Disordered" evidence="1">
    <location>
        <begin position="1"/>
        <end position="30"/>
    </location>
</feature>
<keyword evidence="3" id="KW-1185">Reference proteome</keyword>
<organism evidence="2 3">
    <name type="scientific">Pomacea canaliculata</name>
    <name type="common">Golden apple snail</name>
    <dbReference type="NCBI Taxonomy" id="400727"/>
    <lineage>
        <taxon>Eukaryota</taxon>
        <taxon>Metazoa</taxon>
        <taxon>Spiralia</taxon>
        <taxon>Lophotrochozoa</taxon>
        <taxon>Mollusca</taxon>
        <taxon>Gastropoda</taxon>
        <taxon>Caenogastropoda</taxon>
        <taxon>Architaenioglossa</taxon>
        <taxon>Ampullarioidea</taxon>
        <taxon>Ampullariidae</taxon>
        <taxon>Pomacea</taxon>
    </lineage>
</organism>
<accession>A0A2T7P1G6</accession>
<dbReference type="EMBL" id="PZQS01000007">
    <property type="protein sequence ID" value="PVD27265.1"/>
    <property type="molecule type" value="Genomic_DNA"/>
</dbReference>
<gene>
    <name evidence="2" type="ORF">C0Q70_12420</name>
</gene>
<name>A0A2T7P1G6_POMCA</name>
<evidence type="ECO:0000313" key="2">
    <source>
        <dbReference type="EMBL" id="PVD27265.1"/>
    </source>
</evidence>
<sequence>MPAIPSQQRAREPASWTTAHPVMEDGHSRWTNVSLPGRRKVTEGANCHLTTSSPVSLPRRLWKDISQLMAMARRTVRVSRSLFADQVPVEGGRGSRRLVPRTVHCVLVPCDVGGGPRGGLFGWTAGRLAARLLSNLPGLWNVV</sequence>
<protein>
    <submittedName>
        <fullName evidence="2">Uncharacterized protein</fullName>
    </submittedName>
</protein>
<comment type="caution">
    <text evidence="2">The sequence shown here is derived from an EMBL/GenBank/DDBJ whole genome shotgun (WGS) entry which is preliminary data.</text>
</comment>
<dbReference type="Proteomes" id="UP000245119">
    <property type="component" value="Linkage Group LG7"/>
</dbReference>
<reference evidence="2 3" key="1">
    <citation type="submission" date="2018-04" db="EMBL/GenBank/DDBJ databases">
        <title>The genome of golden apple snail Pomacea canaliculata provides insight into stress tolerance and invasive adaptation.</title>
        <authorList>
            <person name="Liu C."/>
            <person name="Liu B."/>
            <person name="Ren Y."/>
            <person name="Zhang Y."/>
            <person name="Wang H."/>
            <person name="Li S."/>
            <person name="Jiang F."/>
            <person name="Yin L."/>
            <person name="Zhang G."/>
            <person name="Qian W."/>
            <person name="Fan W."/>
        </authorList>
    </citation>
    <scope>NUCLEOTIDE SEQUENCE [LARGE SCALE GENOMIC DNA]</scope>
    <source>
        <strain evidence="2">SZHN2017</strain>
        <tissue evidence="2">Muscle</tissue>
    </source>
</reference>
<evidence type="ECO:0000256" key="1">
    <source>
        <dbReference type="SAM" id="MobiDB-lite"/>
    </source>
</evidence>